<evidence type="ECO:0000256" key="1">
    <source>
        <dbReference type="PIRSR" id="PIRSR605959-2"/>
    </source>
</evidence>
<protein>
    <submittedName>
        <fullName evidence="2">Fumarylacetoacetase</fullName>
        <ecNumber evidence="2">3.7.1.2</ecNumber>
    </submittedName>
</protein>
<dbReference type="InterPro" id="IPR005959">
    <property type="entry name" value="Fumarylacetoacetase"/>
</dbReference>
<dbReference type="AlphaFoldDB" id="A0A090WKY1"/>
<proteinExistence type="predicted"/>
<dbReference type="GO" id="GO:0006572">
    <property type="term" value="P:L-tyrosine catabolic process"/>
    <property type="evidence" value="ECO:0007669"/>
    <property type="project" value="TreeGrafter"/>
</dbReference>
<dbReference type="InterPro" id="IPR036663">
    <property type="entry name" value="Fumarylacetoacetase_C_sf"/>
</dbReference>
<evidence type="ECO:0000313" key="2">
    <source>
        <dbReference type="EMBL" id="GAL76873.1"/>
    </source>
</evidence>
<dbReference type="GO" id="GO:1902000">
    <property type="term" value="P:homogentisate catabolic process"/>
    <property type="evidence" value="ECO:0007669"/>
    <property type="project" value="TreeGrafter"/>
</dbReference>
<accession>A0A090WKY1</accession>
<dbReference type="EC" id="3.7.1.2" evidence="2"/>
<dbReference type="Proteomes" id="UP000029647">
    <property type="component" value="Unassembled WGS sequence"/>
</dbReference>
<comment type="caution">
    <text evidence="2">The sequence shown here is derived from an EMBL/GenBank/DDBJ whole genome shotgun (WGS) entry which is preliminary data.</text>
</comment>
<dbReference type="EMBL" id="BBNT01000017">
    <property type="protein sequence ID" value="GAL76873.1"/>
    <property type="molecule type" value="Genomic_DNA"/>
</dbReference>
<name>A0A090WKY1_NONUL</name>
<reference evidence="2 3" key="1">
    <citation type="journal article" date="2014" name="Genome Announc.">
        <title>Draft Genome Sequences of Marine Flavobacterium Nonlabens Strains NR17, NR24, NR27, NR32, NR33, and Ara13.</title>
        <authorList>
            <person name="Nakanishi M."/>
            <person name="Meirelles P."/>
            <person name="Suzuki R."/>
            <person name="Takatani N."/>
            <person name="Mino S."/>
            <person name="Suda W."/>
            <person name="Oshima K."/>
            <person name="Hattori M."/>
            <person name="Ohkuma M."/>
            <person name="Hosokawa M."/>
            <person name="Miyashita K."/>
            <person name="Thompson F.L."/>
            <person name="Niwa A."/>
            <person name="Sawabe T."/>
            <person name="Sawabe T."/>
        </authorList>
    </citation>
    <scope>NUCLEOTIDE SEQUENCE [LARGE SCALE GENOMIC DNA]</scope>
    <source>
        <strain evidence="3">JCM19275</strain>
    </source>
</reference>
<dbReference type="PANTHER" id="PTHR43069:SF2">
    <property type="entry name" value="FUMARYLACETOACETASE"/>
    <property type="match status" value="1"/>
</dbReference>
<dbReference type="GO" id="GO:0006559">
    <property type="term" value="P:L-phenylalanine catabolic process"/>
    <property type="evidence" value="ECO:0007669"/>
    <property type="project" value="TreeGrafter"/>
</dbReference>
<dbReference type="SUPFAM" id="SSF56529">
    <property type="entry name" value="FAH"/>
    <property type="match status" value="1"/>
</dbReference>
<keyword evidence="2" id="KW-0378">Hydrolase</keyword>
<evidence type="ECO:0000313" key="3">
    <source>
        <dbReference type="Proteomes" id="UP000029647"/>
    </source>
</evidence>
<dbReference type="Gene3D" id="3.90.850.10">
    <property type="entry name" value="Fumarylacetoacetase-like, C-terminal domain"/>
    <property type="match status" value="1"/>
</dbReference>
<dbReference type="PANTHER" id="PTHR43069">
    <property type="entry name" value="FUMARYLACETOACETASE"/>
    <property type="match status" value="1"/>
</dbReference>
<dbReference type="GO" id="GO:0004334">
    <property type="term" value="F:fumarylacetoacetase activity"/>
    <property type="evidence" value="ECO:0007669"/>
    <property type="project" value="UniProtKB-EC"/>
</dbReference>
<feature type="binding site" evidence="1">
    <location>
        <position position="5"/>
    </location>
    <ligand>
        <name>substrate</name>
    </ligand>
</feature>
<gene>
    <name evidence="2" type="ORF">JCM19275_529</name>
</gene>
<organism evidence="2 3">
    <name type="scientific">Nonlabens ulvanivorans</name>
    <name type="common">Persicivirga ulvanivorans</name>
    <dbReference type="NCBI Taxonomy" id="906888"/>
    <lineage>
        <taxon>Bacteria</taxon>
        <taxon>Pseudomonadati</taxon>
        <taxon>Bacteroidota</taxon>
        <taxon>Flavobacteriia</taxon>
        <taxon>Flavobacteriales</taxon>
        <taxon>Flavobacteriaceae</taxon>
        <taxon>Nonlabens</taxon>
    </lineage>
</organism>
<sequence>MGSGTISGPKPDSYGSMLELSWRGERPVQLNDGTERKFINDFDTVTMRGYCKNGPVRIGFGEVSNQLLPVYEPKSKH</sequence>